<feature type="signal peptide" evidence="3">
    <location>
        <begin position="1"/>
        <end position="18"/>
    </location>
</feature>
<name>A0A183BTE6_GLOPA</name>
<sequence>MSLHFNLALLIAVLQVFGIQFNECTSKASDEFNAKELCRAIEGISFHEKCLLSEVVKQKGFIPRHLRPPWLNSSLFEDNELPADKATGDGCYACYKGTKASNGVNPGEEYCACTYKKQALNEKFGKIFGTFDFGNTTCIQNFHKMALMPKCGSEHFNFSIEVKASSAAASDKSSDENKDSSDSTLHINFGKFLQEIASNQTDEELKNQNNFQPDGPPPEFKLRIANRIYLANTFNVLGEFKSVINTHYGGNFESIDFAQNVAAAEKINAFVENSTNGKIKELVNAGDFNSQTKFVLVNAIYFKANWLRPFSDRTKEKLTFFLTNGQEIKLDMMQTQDKFIYGVENNLDMMQTQDEFIYVVENNFKILGMPYVGEKAHLFILLPNAKDGLQNLLNELKGAHPTGGSIHSFIFFRIFNKNFYFGE</sequence>
<dbReference type="SMART" id="SM00093">
    <property type="entry name" value="SERPIN"/>
    <property type="match status" value="1"/>
</dbReference>
<evidence type="ECO:0000256" key="1">
    <source>
        <dbReference type="ARBA" id="ARBA00009500"/>
    </source>
</evidence>
<feature type="chain" id="PRO_5008146607" evidence="3">
    <location>
        <begin position="19"/>
        <end position="423"/>
    </location>
</feature>
<dbReference type="WBParaSite" id="GPLIN_000388200">
    <property type="protein sequence ID" value="GPLIN_000388200"/>
    <property type="gene ID" value="GPLIN_000388200"/>
</dbReference>
<organism evidence="5 6">
    <name type="scientific">Globodera pallida</name>
    <name type="common">Potato cyst nematode worm</name>
    <name type="synonym">Heterodera pallida</name>
    <dbReference type="NCBI Taxonomy" id="36090"/>
    <lineage>
        <taxon>Eukaryota</taxon>
        <taxon>Metazoa</taxon>
        <taxon>Ecdysozoa</taxon>
        <taxon>Nematoda</taxon>
        <taxon>Chromadorea</taxon>
        <taxon>Rhabditida</taxon>
        <taxon>Tylenchina</taxon>
        <taxon>Tylenchomorpha</taxon>
        <taxon>Tylenchoidea</taxon>
        <taxon>Heteroderidae</taxon>
        <taxon>Heteroderinae</taxon>
        <taxon>Globodera</taxon>
    </lineage>
</organism>
<keyword evidence="5" id="KW-1185">Reference proteome</keyword>
<dbReference type="Gene3D" id="3.30.497.10">
    <property type="entry name" value="Antithrombin, subunit I, domain 2"/>
    <property type="match status" value="1"/>
</dbReference>
<dbReference type="InterPro" id="IPR023796">
    <property type="entry name" value="Serpin_dom"/>
</dbReference>
<dbReference type="PANTHER" id="PTHR11461">
    <property type="entry name" value="SERINE PROTEASE INHIBITOR, SERPIN"/>
    <property type="match status" value="1"/>
</dbReference>
<evidence type="ECO:0000313" key="5">
    <source>
        <dbReference type="Proteomes" id="UP000050741"/>
    </source>
</evidence>
<dbReference type="InterPro" id="IPR042185">
    <property type="entry name" value="Serpin_sf_2"/>
</dbReference>
<dbReference type="InterPro" id="IPR000215">
    <property type="entry name" value="Serpin_fam"/>
</dbReference>
<dbReference type="Gene3D" id="2.30.39.10">
    <property type="entry name" value="Alpha-1-antitrypsin, domain 1"/>
    <property type="match status" value="2"/>
</dbReference>
<dbReference type="AlphaFoldDB" id="A0A183BTE6"/>
<dbReference type="Pfam" id="PF00079">
    <property type="entry name" value="Serpin"/>
    <property type="match status" value="1"/>
</dbReference>
<protein>
    <submittedName>
        <fullName evidence="6">SERPIN domain-containing protein</fullName>
    </submittedName>
</protein>
<dbReference type="PANTHER" id="PTHR11461:SF211">
    <property type="entry name" value="GH10112P-RELATED"/>
    <property type="match status" value="1"/>
</dbReference>
<dbReference type="GO" id="GO:0004867">
    <property type="term" value="F:serine-type endopeptidase inhibitor activity"/>
    <property type="evidence" value="ECO:0007669"/>
    <property type="project" value="InterPro"/>
</dbReference>
<reference evidence="6" key="2">
    <citation type="submission" date="2016-06" db="UniProtKB">
        <authorList>
            <consortium name="WormBaseParasite"/>
        </authorList>
    </citation>
    <scope>IDENTIFICATION</scope>
</reference>
<evidence type="ECO:0000313" key="6">
    <source>
        <dbReference type="WBParaSite" id="GPLIN_000388200"/>
    </source>
</evidence>
<comment type="similarity">
    <text evidence="1 2">Belongs to the serpin family.</text>
</comment>
<evidence type="ECO:0000256" key="3">
    <source>
        <dbReference type="SAM" id="SignalP"/>
    </source>
</evidence>
<dbReference type="Proteomes" id="UP000050741">
    <property type="component" value="Unassembled WGS sequence"/>
</dbReference>
<keyword evidence="3" id="KW-0732">Signal</keyword>
<evidence type="ECO:0000256" key="2">
    <source>
        <dbReference type="RuleBase" id="RU000411"/>
    </source>
</evidence>
<proteinExistence type="inferred from homology"/>
<dbReference type="SUPFAM" id="SSF56574">
    <property type="entry name" value="Serpins"/>
    <property type="match status" value="1"/>
</dbReference>
<dbReference type="InterPro" id="IPR042178">
    <property type="entry name" value="Serpin_sf_1"/>
</dbReference>
<accession>A0A183BTE6</accession>
<reference evidence="5" key="1">
    <citation type="submission" date="2014-05" db="EMBL/GenBank/DDBJ databases">
        <title>The genome and life-stage specific transcriptomes of Globodera pallida elucidate key aspects of plant parasitism by a cyst nematode.</title>
        <authorList>
            <person name="Cotton J.A."/>
            <person name="Lilley C.J."/>
            <person name="Jones L.M."/>
            <person name="Kikuchi T."/>
            <person name="Reid A.J."/>
            <person name="Thorpe P."/>
            <person name="Tsai I.J."/>
            <person name="Beasley H."/>
            <person name="Blok V."/>
            <person name="Cock P.J.A."/>
            <person name="Van den Akker S.E."/>
            <person name="Holroyd N."/>
            <person name="Hunt M."/>
            <person name="Mantelin S."/>
            <person name="Naghra H."/>
            <person name="Pain A."/>
            <person name="Palomares-Rius J.E."/>
            <person name="Zarowiecki M."/>
            <person name="Berriman M."/>
            <person name="Jones J.T."/>
            <person name="Urwin P.E."/>
        </authorList>
    </citation>
    <scope>NUCLEOTIDE SEQUENCE [LARGE SCALE GENOMIC DNA]</scope>
    <source>
        <strain evidence="5">Lindley</strain>
    </source>
</reference>
<feature type="domain" description="Serpin" evidence="4">
    <location>
        <begin position="139"/>
        <end position="417"/>
    </location>
</feature>
<dbReference type="GO" id="GO:0005615">
    <property type="term" value="C:extracellular space"/>
    <property type="evidence" value="ECO:0007669"/>
    <property type="project" value="InterPro"/>
</dbReference>
<dbReference type="InterPro" id="IPR036186">
    <property type="entry name" value="Serpin_sf"/>
</dbReference>
<evidence type="ECO:0000259" key="4">
    <source>
        <dbReference type="SMART" id="SM00093"/>
    </source>
</evidence>